<dbReference type="EMBL" id="UYRS01001114">
    <property type="protein sequence ID" value="VDK24470.1"/>
    <property type="molecule type" value="Genomic_DNA"/>
</dbReference>
<evidence type="ECO:0000256" key="3">
    <source>
        <dbReference type="SAM" id="MobiDB-lite"/>
    </source>
</evidence>
<organism evidence="7">
    <name type="scientific">Taenia asiatica</name>
    <name type="common">Asian tapeworm</name>
    <dbReference type="NCBI Taxonomy" id="60517"/>
    <lineage>
        <taxon>Eukaryota</taxon>
        <taxon>Metazoa</taxon>
        <taxon>Spiralia</taxon>
        <taxon>Lophotrochozoa</taxon>
        <taxon>Platyhelminthes</taxon>
        <taxon>Cestoda</taxon>
        <taxon>Eucestoda</taxon>
        <taxon>Cyclophyllidea</taxon>
        <taxon>Taeniidae</taxon>
        <taxon>Taenia</taxon>
    </lineage>
</organism>
<dbReference type="InterPro" id="IPR016897">
    <property type="entry name" value="SKP1"/>
</dbReference>
<dbReference type="SMART" id="SM00512">
    <property type="entry name" value="Skp1"/>
    <property type="match status" value="1"/>
</dbReference>
<reference evidence="7" key="1">
    <citation type="submission" date="2017-02" db="UniProtKB">
        <authorList>
            <consortium name="WormBaseParasite"/>
        </authorList>
    </citation>
    <scope>IDENTIFICATION</scope>
</reference>
<feature type="region of interest" description="Disordered" evidence="3">
    <location>
        <begin position="68"/>
        <end position="100"/>
    </location>
</feature>
<dbReference type="Proteomes" id="UP000282613">
    <property type="component" value="Unassembled WGS sequence"/>
</dbReference>
<keyword evidence="2" id="KW-0833">Ubl conjugation pathway</keyword>
<dbReference type="InterPro" id="IPR011333">
    <property type="entry name" value="SKP1/BTB/POZ_sf"/>
</dbReference>
<proteinExistence type="inferred from homology"/>
<dbReference type="Pfam" id="PF03931">
    <property type="entry name" value="Skp1_POZ"/>
    <property type="match status" value="1"/>
</dbReference>
<dbReference type="Gene3D" id="3.30.710.10">
    <property type="entry name" value="Potassium Channel Kv1.1, Chain A"/>
    <property type="match status" value="1"/>
</dbReference>
<reference evidence="5 6" key="2">
    <citation type="submission" date="2018-11" db="EMBL/GenBank/DDBJ databases">
        <authorList>
            <consortium name="Pathogen Informatics"/>
        </authorList>
    </citation>
    <scope>NUCLEOTIDE SEQUENCE [LARGE SCALE GENOMIC DNA]</scope>
</reference>
<dbReference type="SUPFAM" id="SSF54695">
    <property type="entry name" value="POZ domain"/>
    <property type="match status" value="1"/>
</dbReference>
<evidence type="ECO:0000313" key="6">
    <source>
        <dbReference type="Proteomes" id="UP000282613"/>
    </source>
</evidence>
<dbReference type="InterPro" id="IPR001232">
    <property type="entry name" value="SKP1-like"/>
</dbReference>
<feature type="compositionally biased region" description="Basic and acidic residues" evidence="3">
    <location>
        <begin position="68"/>
        <end position="85"/>
    </location>
</feature>
<dbReference type="WBParaSite" id="TASK_0000216101-mRNA-1">
    <property type="protein sequence ID" value="TASK_0000216101-mRNA-1"/>
    <property type="gene ID" value="TASK_0000216101"/>
</dbReference>
<keyword evidence="6" id="KW-1185">Reference proteome</keyword>
<comment type="similarity">
    <text evidence="1">Belongs to the SKP1 family.</text>
</comment>
<evidence type="ECO:0000259" key="4">
    <source>
        <dbReference type="Pfam" id="PF03931"/>
    </source>
</evidence>
<dbReference type="PANTHER" id="PTHR11165">
    <property type="entry name" value="SKP1"/>
    <property type="match status" value="1"/>
</dbReference>
<sequence length="100" mass="11237">MPVKLVTSDEVTFDVDVEQTTCLFSIVPLSSMLLDVGPEAAGDDEPIPLQYVDSDILSKVIQWCTHHKDDAPQQDQDGDRERQTDDISSWDQEFLQVDQG</sequence>
<dbReference type="OrthoDB" id="2342932at2759"/>
<protein>
    <submittedName>
        <fullName evidence="7">Skp1_POZ domain-containing protein</fullName>
    </submittedName>
</protein>
<dbReference type="InterPro" id="IPR016073">
    <property type="entry name" value="Skp1_comp_POZ"/>
</dbReference>
<gene>
    <name evidence="5" type="ORF">TASK_LOCUS2162</name>
</gene>
<dbReference type="AlphaFoldDB" id="A0A0R3VXL7"/>
<name>A0A0R3VXL7_TAEAS</name>
<evidence type="ECO:0000313" key="5">
    <source>
        <dbReference type="EMBL" id="VDK24470.1"/>
    </source>
</evidence>
<evidence type="ECO:0000256" key="2">
    <source>
        <dbReference type="ARBA" id="ARBA00022786"/>
    </source>
</evidence>
<dbReference type="GO" id="GO:0006511">
    <property type="term" value="P:ubiquitin-dependent protein catabolic process"/>
    <property type="evidence" value="ECO:0007669"/>
    <property type="project" value="InterPro"/>
</dbReference>
<feature type="domain" description="SKP1 component POZ" evidence="4">
    <location>
        <begin position="3"/>
        <end position="69"/>
    </location>
</feature>
<evidence type="ECO:0000313" key="7">
    <source>
        <dbReference type="WBParaSite" id="TASK_0000216101-mRNA-1"/>
    </source>
</evidence>
<accession>A0A0R3VXL7</accession>
<dbReference type="STRING" id="60517.A0A0R3VXL7"/>
<evidence type="ECO:0000256" key="1">
    <source>
        <dbReference type="ARBA" id="ARBA00009993"/>
    </source>
</evidence>